<sequence>MLDNGQPVIAFVRTGDLPYWAYQTDHAVVVVGYDVEGQVIYLNDPYFDQAPIDVPRGYFELAWLERDYHFATISI</sequence>
<name>A0A160T442_9CHLR</name>
<protein>
    <recommendedName>
        <fullName evidence="1">Peptidase C39-like domain-containing protein</fullName>
    </recommendedName>
</protein>
<dbReference type="InterPro" id="IPR025660">
    <property type="entry name" value="Pept_his_AS"/>
</dbReference>
<dbReference type="InterPro" id="IPR039564">
    <property type="entry name" value="Peptidase_C39-like"/>
</dbReference>
<organism evidence="2 3">
    <name type="scientific">Candidatus Promineifilum breve</name>
    <dbReference type="NCBI Taxonomy" id="1806508"/>
    <lineage>
        <taxon>Bacteria</taxon>
        <taxon>Bacillati</taxon>
        <taxon>Chloroflexota</taxon>
        <taxon>Ardenticatenia</taxon>
        <taxon>Candidatus Promineifilales</taxon>
        <taxon>Candidatus Promineifilaceae</taxon>
        <taxon>Candidatus Promineifilum</taxon>
    </lineage>
</organism>
<dbReference type="Proteomes" id="UP000215027">
    <property type="component" value="Chromosome I"/>
</dbReference>
<evidence type="ECO:0000313" key="3">
    <source>
        <dbReference type="Proteomes" id="UP000215027"/>
    </source>
</evidence>
<reference evidence="2" key="1">
    <citation type="submission" date="2016-01" db="EMBL/GenBank/DDBJ databases">
        <authorList>
            <person name="Mcilroy J.S."/>
            <person name="Karst M S."/>
            <person name="Albertsen M."/>
        </authorList>
    </citation>
    <scope>NUCLEOTIDE SEQUENCE</scope>
    <source>
        <strain evidence="2">Cfx-K</strain>
    </source>
</reference>
<accession>A0A160T442</accession>
<gene>
    <name evidence="2" type="ORF">CFX0092_A1567</name>
</gene>
<dbReference type="EMBL" id="LN890655">
    <property type="protein sequence ID" value="CUS03445.2"/>
    <property type="molecule type" value="Genomic_DNA"/>
</dbReference>
<dbReference type="AlphaFoldDB" id="A0A160T442"/>
<proteinExistence type="predicted"/>
<feature type="domain" description="Peptidase C39-like" evidence="1">
    <location>
        <begin position="2"/>
        <end position="46"/>
    </location>
</feature>
<dbReference type="PROSITE" id="PS00639">
    <property type="entry name" value="THIOL_PROTEASE_HIS"/>
    <property type="match status" value="1"/>
</dbReference>
<evidence type="ECO:0000313" key="2">
    <source>
        <dbReference type="EMBL" id="CUS03445.2"/>
    </source>
</evidence>
<keyword evidence="3" id="KW-1185">Reference proteome</keyword>
<dbReference type="Gene3D" id="3.90.70.10">
    <property type="entry name" value="Cysteine proteinases"/>
    <property type="match status" value="1"/>
</dbReference>
<evidence type="ECO:0000259" key="1">
    <source>
        <dbReference type="Pfam" id="PF13529"/>
    </source>
</evidence>
<dbReference type="Pfam" id="PF13529">
    <property type="entry name" value="Peptidase_C39_2"/>
    <property type="match status" value="1"/>
</dbReference>
<dbReference type="KEGG" id="pbf:CFX0092_A1567"/>